<evidence type="ECO:0000256" key="1">
    <source>
        <dbReference type="SAM" id="Phobius"/>
    </source>
</evidence>
<proteinExistence type="predicted"/>
<keyword evidence="1" id="KW-0812">Transmembrane</keyword>
<protein>
    <submittedName>
        <fullName evidence="2">Zinc ribbon domain-containing protein</fullName>
    </submittedName>
</protein>
<evidence type="ECO:0000313" key="2">
    <source>
        <dbReference type="EMBL" id="MEC5343655.1"/>
    </source>
</evidence>
<accession>A0ABU6JSX5</accession>
<gene>
    <name evidence="2" type="ORF">VSX58_13730</name>
</gene>
<feature type="transmembrane region" description="Helical" evidence="1">
    <location>
        <begin position="26"/>
        <end position="59"/>
    </location>
</feature>
<reference evidence="2 3" key="1">
    <citation type="journal article" date="2017" name="Int. J. Syst. Evol. Microbiol.">
        <title>Brenneria populi subsp. brevivirga subsp. nov. isolated from symptomatic bark of Populus x euramericana canker, and description of Brenneria populi subsp. populi subsp. nov.</title>
        <authorList>
            <person name="Zheng M.H."/>
            <person name="Piao C.G."/>
            <person name="Xue H."/>
            <person name="Guo M.W."/>
            <person name="Li Y."/>
        </authorList>
    </citation>
    <scope>NUCLEOTIDE SEQUENCE [LARGE SCALE GENOMIC DNA]</scope>
    <source>
        <strain evidence="2 3">D9-5</strain>
    </source>
</reference>
<sequence>MFAIAAILGLAFGAVAYRKGYSLFFWWLYGFVVFILPTFLFGPIVGIVIYFVVLIILYFKNPNPRKFKKCDSCAEIVRIEAVKCKHCGGDLPHTR</sequence>
<keyword evidence="1" id="KW-0472">Membrane</keyword>
<dbReference type="RefSeq" id="WP_327618581.1">
    <property type="nucleotide sequence ID" value="NZ_JAYWTM010000011.1"/>
</dbReference>
<name>A0ABU6JSX5_9GAMM</name>
<evidence type="ECO:0000313" key="3">
    <source>
        <dbReference type="Proteomes" id="UP001309705"/>
    </source>
</evidence>
<dbReference type="Proteomes" id="UP001309705">
    <property type="component" value="Unassembled WGS sequence"/>
</dbReference>
<comment type="caution">
    <text evidence="2">The sequence shown here is derived from an EMBL/GenBank/DDBJ whole genome shotgun (WGS) entry which is preliminary data.</text>
</comment>
<keyword evidence="1" id="KW-1133">Transmembrane helix</keyword>
<keyword evidence="3" id="KW-1185">Reference proteome</keyword>
<dbReference type="EMBL" id="JAYWTM010000011">
    <property type="protein sequence ID" value="MEC5343655.1"/>
    <property type="molecule type" value="Genomic_DNA"/>
</dbReference>
<organism evidence="2 3">
    <name type="scientific">Brenneria populi</name>
    <dbReference type="NCBI Taxonomy" id="1505588"/>
    <lineage>
        <taxon>Bacteria</taxon>
        <taxon>Pseudomonadati</taxon>
        <taxon>Pseudomonadota</taxon>
        <taxon>Gammaproteobacteria</taxon>
        <taxon>Enterobacterales</taxon>
        <taxon>Pectobacteriaceae</taxon>
        <taxon>Brenneria</taxon>
    </lineage>
</organism>